<dbReference type="EMBL" id="JADKPO010000011">
    <property type="protein sequence ID" value="MBF4768070.1"/>
    <property type="molecule type" value="Genomic_DNA"/>
</dbReference>
<dbReference type="SUPFAM" id="SSF51120">
    <property type="entry name" value="beta-Roll"/>
    <property type="match status" value="2"/>
</dbReference>
<dbReference type="GO" id="GO:0005509">
    <property type="term" value="F:calcium ion binding"/>
    <property type="evidence" value="ECO:0007669"/>
    <property type="project" value="InterPro"/>
</dbReference>
<feature type="compositionally biased region" description="Basic and acidic residues" evidence="3">
    <location>
        <begin position="404"/>
        <end position="415"/>
    </location>
</feature>
<feature type="region of interest" description="Disordered" evidence="3">
    <location>
        <begin position="401"/>
        <end position="431"/>
    </location>
</feature>
<dbReference type="PANTHER" id="PTHR38340:SF1">
    <property type="entry name" value="S-LAYER PROTEIN"/>
    <property type="match status" value="1"/>
</dbReference>
<evidence type="ECO:0008006" key="6">
    <source>
        <dbReference type="Google" id="ProtNLM"/>
    </source>
</evidence>
<dbReference type="Proteomes" id="UP000660668">
    <property type="component" value="Unassembled WGS sequence"/>
</dbReference>
<evidence type="ECO:0000313" key="4">
    <source>
        <dbReference type="EMBL" id="MBF4768070.1"/>
    </source>
</evidence>
<dbReference type="PRINTS" id="PR00313">
    <property type="entry name" value="CABNDNGRPT"/>
</dbReference>
<dbReference type="InterPro" id="IPR011049">
    <property type="entry name" value="Serralysin-like_metalloprot_C"/>
</dbReference>
<dbReference type="PROSITE" id="PS00330">
    <property type="entry name" value="HEMOLYSIN_CALCIUM"/>
    <property type="match status" value="5"/>
</dbReference>
<organism evidence="4 5">
    <name type="scientific">Nocardioides agariphilus</name>
    <dbReference type="NCBI Taxonomy" id="433664"/>
    <lineage>
        <taxon>Bacteria</taxon>
        <taxon>Bacillati</taxon>
        <taxon>Actinomycetota</taxon>
        <taxon>Actinomycetes</taxon>
        <taxon>Propionibacteriales</taxon>
        <taxon>Nocardioidaceae</taxon>
        <taxon>Nocardioides</taxon>
    </lineage>
</organism>
<dbReference type="InterPro" id="IPR001343">
    <property type="entry name" value="Hemolysn_Ca-bd"/>
</dbReference>
<keyword evidence="5" id="KW-1185">Reference proteome</keyword>
<sequence>MKPVSRVVTSASVISLVGALLVLPGVLGVADAAPTRAAKAMKCKGRVATIVGTNGPDVIKGTPAMDVIAALDGDDRIQGGDGNDIICGGGGRDFIDGGRGDDKLFGGLDGRSETRNSDGERLVVGDVIEGGKGDDLIDLGYDPRQLAFGSVERDRLSYKGAKFKMTITLGTPRHRGRATGEGNDILEKHPYLTVLGSEQGDRVIGSPWDDQILGRGGRDEIDGGPGRDVLVDGLVSDTSVDDILRGGLGNDELMSYAGHDMLDGGRAGDLITLDRPSAGPVTLLGGPGDDVFTLTDITSAACINLDGGVGADEVVPTVKRSVRIGKLDADLRSGAFGLRKVSGDSCGIVKAVETLTLDNAYSAILRWFVIGTAAAETVMMSNGGSIVATMSGGDDRVVATTGDDTLKGGPGDDRLYGGLGQDTAEGGRGTDTCRQVEVEKSCELPD</sequence>
<dbReference type="PANTHER" id="PTHR38340">
    <property type="entry name" value="S-LAYER PROTEIN"/>
    <property type="match status" value="1"/>
</dbReference>
<accession>A0A930VQG2</accession>
<evidence type="ECO:0000313" key="5">
    <source>
        <dbReference type="Proteomes" id="UP000660668"/>
    </source>
</evidence>
<dbReference type="InterPro" id="IPR050557">
    <property type="entry name" value="RTX_toxin/Mannuronan_C5-epim"/>
</dbReference>
<evidence type="ECO:0000256" key="2">
    <source>
        <dbReference type="ARBA" id="ARBA00022525"/>
    </source>
</evidence>
<gene>
    <name evidence="4" type="ORF">ISU10_09850</name>
</gene>
<comment type="subcellular location">
    <subcellularLocation>
        <location evidence="1">Secreted</location>
    </subcellularLocation>
</comment>
<dbReference type="GO" id="GO:0005576">
    <property type="term" value="C:extracellular region"/>
    <property type="evidence" value="ECO:0007669"/>
    <property type="project" value="UniProtKB-SubCell"/>
</dbReference>
<evidence type="ECO:0000256" key="3">
    <source>
        <dbReference type="SAM" id="MobiDB-lite"/>
    </source>
</evidence>
<reference evidence="4" key="1">
    <citation type="submission" date="2020-11" db="EMBL/GenBank/DDBJ databases">
        <title>Nocardioides cynanchi sp. nov., isolated from soil of rhizosphere of Cynanchum wilfordii.</title>
        <authorList>
            <person name="Lee J.-S."/>
            <person name="Suh M.K."/>
            <person name="Kim J.-S."/>
        </authorList>
    </citation>
    <scope>NUCLEOTIDE SEQUENCE</scope>
    <source>
        <strain evidence="4">KCTC 19276</strain>
    </source>
</reference>
<dbReference type="Pfam" id="PF00353">
    <property type="entry name" value="HemolysinCabind"/>
    <property type="match status" value="5"/>
</dbReference>
<dbReference type="Gene3D" id="2.150.10.10">
    <property type="entry name" value="Serralysin-like metalloprotease, C-terminal"/>
    <property type="match status" value="4"/>
</dbReference>
<comment type="caution">
    <text evidence="4">The sequence shown here is derived from an EMBL/GenBank/DDBJ whole genome shotgun (WGS) entry which is preliminary data.</text>
</comment>
<protein>
    <recommendedName>
        <fullName evidence="6">Hemolysin-type calcium-binding repeat-containing protein</fullName>
    </recommendedName>
</protein>
<dbReference type="RefSeq" id="WP_194696226.1">
    <property type="nucleotide sequence ID" value="NZ_JADKPO010000011.1"/>
</dbReference>
<name>A0A930VQG2_9ACTN</name>
<evidence type="ECO:0000256" key="1">
    <source>
        <dbReference type="ARBA" id="ARBA00004613"/>
    </source>
</evidence>
<proteinExistence type="predicted"/>
<dbReference type="AlphaFoldDB" id="A0A930VQG2"/>
<keyword evidence="2" id="KW-0964">Secreted</keyword>
<dbReference type="InterPro" id="IPR018511">
    <property type="entry name" value="Hemolysin-typ_Ca-bd_CS"/>
</dbReference>